<evidence type="ECO:0000313" key="1">
    <source>
        <dbReference type="EMBL" id="SGZ21067.1"/>
    </source>
</evidence>
<dbReference type="EMBL" id="FQNC01000083">
    <property type="protein sequence ID" value="SGZ21067.1"/>
    <property type="molecule type" value="Genomic_DNA"/>
</dbReference>
<accession>A0A2X0MMW9</accession>
<dbReference type="AlphaFoldDB" id="A0A2X0MMW9"/>
<gene>
    <name evidence="1" type="primary">BQ5605_C021g09329</name>
    <name evidence="1" type="ORF">BQ5605_C021G09329</name>
</gene>
<protein>
    <submittedName>
        <fullName evidence="1">BQ5605_C021g09329 protein</fullName>
    </submittedName>
</protein>
<proteinExistence type="predicted"/>
<evidence type="ECO:0000313" key="2">
    <source>
        <dbReference type="Proteomes" id="UP000249464"/>
    </source>
</evidence>
<keyword evidence="2" id="KW-1185">Reference proteome</keyword>
<sequence>MSLLSDLVHLRVRTIAEYVYPGPLLRNSPVSALDAWIS</sequence>
<organism evidence="1 2">
    <name type="scientific">Microbotryum silenes-dioicae</name>
    <dbReference type="NCBI Taxonomy" id="796604"/>
    <lineage>
        <taxon>Eukaryota</taxon>
        <taxon>Fungi</taxon>
        <taxon>Dikarya</taxon>
        <taxon>Basidiomycota</taxon>
        <taxon>Pucciniomycotina</taxon>
        <taxon>Microbotryomycetes</taxon>
        <taxon>Microbotryales</taxon>
        <taxon>Microbotryaceae</taxon>
        <taxon>Microbotryum</taxon>
    </lineage>
</organism>
<reference evidence="1 2" key="1">
    <citation type="submission" date="2016-11" db="EMBL/GenBank/DDBJ databases">
        <authorList>
            <person name="Jaros S."/>
            <person name="Januszkiewicz K."/>
            <person name="Wedrychowicz H."/>
        </authorList>
    </citation>
    <scope>NUCLEOTIDE SEQUENCE [LARGE SCALE GENOMIC DNA]</scope>
</reference>
<name>A0A2X0MMW9_9BASI</name>
<dbReference type="Proteomes" id="UP000249464">
    <property type="component" value="Unassembled WGS sequence"/>
</dbReference>